<protein>
    <submittedName>
        <fullName evidence="1">Uncharacterized protein</fullName>
    </submittedName>
</protein>
<gene>
    <name evidence="1" type="ORF">HJG54_02650</name>
</gene>
<name>A0AA96WC75_9CYAN</name>
<dbReference type="AlphaFoldDB" id="A0AA96WC75"/>
<organism evidence="1">
    <name type="scientific">Leptolyngbya sp. NK1-12</name>
    <dbReference type="NCBI Taxonomy" id="2547451"/>
    <lineage>
        <taxon>Bacteria</taxon>
        <taxon>Bacillati</taxon>
        <taxon>Cyanobacteriota</taxon>
        <taxon>Cyanophyceae</taxon>
        <taxon>Leptolyngbyales</taxon>
        <taxon>Leptolyngbyaceae</taxon>
        <taxon>Leptolyngbya group</taxon>
        <taxon>Leptolyngbya</taxon>
    </lineage>
</organism>
<dbReference type="RefSeq" id="WP_316433191.1">
    <property type="nucleotide sequence ID" value="NZ_CP053586.1"/>
</dbReference>
<evidence type="ECO:0000313" key="1">
    <source>
        <dbReference type="EMBL" id="WNZ21875.1"/>
    </source>
</evidence>
<reference evidence="1" key="1">
    <citation type="submission" date="2020-05" db="EMBL/GenBank/DDBJ databases">
        <authorList>
            <person name="Zhu T."/>
            <person name="Keshari N."/>
            <person name="Lu X."/>
        </authorList>
    </citation>
    <scope>NUCLEOTIDE SEQUENCE</scope>
    <source>
        <strain evidence="1">NK1-12</strain>
    </source>
</reference>
<dbReference type="EMBL" id="CP053586">
    <property type="protein sequence ID" value="WNZ21875.1"/>
    <property type="molecule type" value="Genomic_DNA"/>
</dbReference>
<sequence length="73" mass="7776">MRKQCFLLLHSFLIVAALLPFAPIGSIPSVVSQRPLDATMDATMDATIVTADTADFPTFGTGMPRHRSGGGTR</sequence>
<proteinExistence type="predicted"/>
<accession>A0AA96WC75</accession>